<proteinExistence type="predicted"/>
<dbReference type="EMBL" id="FN654288">
    <property type="protein sequence ID" value="CBY30929.1"/>
    <property type="molecule type" value="Genomic_DNA"/>
</dbReference>
<protein>
    <submittedName>
        <fullName evidence="1">Uncharacterized protein</fullName>
    </submittedName>
</protein>
<name>E4Y5M9_OIKDI</name>
<accession>E4Y5M9</accession>
<organism evidence="1">
    <name type="scientific">Oikopleura dioica</name>
    <name type="common">Tunicate</name>
    <dbReference type="NCBI Taxonomy" id="34765"/>
    <lineage>
        <taxon>Eukaryota</taxon>
        <taxon>Metazoa</taxon>
        <taxon>Chordata</taxon>
        <taxon>Tunicata</taxon>
        <taxon>Appendicularia</taxon>
        <taxon>Copelata</taxon>
        <taxon>Oikopleuridae</taxon>
        <taxon>Oikopleura</taxon>
    </lineage>
</organism>
<sequence>MVHWIRLGKSVFSNNGSAIYSICLFCDRLDKFRPVRRARRRLHGC</sequence>
<dbReference type="Proteomes" id="UP000011014">
    <property type="component" value="Unassembled WGS sequence"/>
</dbReference>
<reference evidence="1" key="1">
    <citation type="journal article" date="2010" name="Science">
        <title>Plasticity of animal genome architecture unmasked by rapid evolution of a pelagic tunicate.</title>
        <authorList>
            <person name="Denoeud F."/>
            <person name="Henriet S."/>
            <person name="Mungpakdee S."/>
            <person name="Aury J.M."/>
            <person name="Da Silva C."/>
            <person name="Brinkmann H."/>
            <person name="Mikhaleva J."/>
            <person name="Olsen L.C."/>
            <person name="Jubin C."/>
            <person name="Canestro C."/>
            <person name="Bouquet J.M."/>
            <person name="Danks G."/>
            <person name="Poulain J."/>
            <person name="Campsteijn C."/>
            <person name="Adamski M."/>
            <person name="Cross I."/>
            <person name="Yadetie F."/>
            <person name="Muffato M."/>
            <person name="Louis A."/>
            <person name="Butcher S."/>
            <person name="Tsagkogeorga G."/>
            <person name="Konrad A."/>
            <person name="Singh S."/>
            <person name="Jensen M.F."/>
            <person name="Cong E.H."/>
            <person name="Eikeseth-Otteraa H."/>
            <person name="Noel B."/>
            <person name="Anthouard V."/>
            <person name="Porcel B.M."/>
            <person name="Kachouri-Lafond R."/>
            <person name="Nishino A."/>
            <person name="Ugolini M."/>
            <person name="Chourrout P."/>
            <person name="Nishida H."/>
            <person name="Aasland R."/>
            <person name="Huzurbazar S."/>
            <person name="Westhof E."/>
            <person name="Delsuc F."/>
            <person name="Lehrach H."/>
            <person name="Reinhardt R."/>
            <person name="Weissenbach J."/>
            <person name="Roy S.W."/>
            <person name="Artiguenave F."/>
            <person name="Postlethwait J.H."/>
            <person name="Manak J.R."/>
            <person name="Thompson E.M."/>
            <person name="Jaillon O."/>
            <person name="Du Pasquier L."/>
            <person name="Boudinot P."/>
            <person name="Liberles D.A."/>
            <person name="Volff J.N."/>
            <person name="Philippe H."/>
            <person name="Lenhard B."/>
            <person name="Roest Crollius H."/>
            <person name="Wincker P."/>
            <person name="Chourrout D."/>
        </authorList>
    </citation>
    <scope>NUCLEOTIDE SEQUENCE [LARGE SCALE GENOMIC DNA]</scope>
</reference>
<evidence type="ECO:0000313" key="1">
    <source>
        <dbReference type="EMBL" id="CBY30929.1"/>
    </source>
</evidence>
<dbReference type="AlphaFoldDB" id="E4Y5M9"/>
<gene>
    <name evidence="1" type="ORF">GSOID_T00018876001</name>
</gene>